<name>A0ABZ3IIE0_9FIRM</name>
<dbReference type="RefSeq" id="WP_169717646.1">
    <property type="nucleotide sequence ID" value="NZ_CP155573.1"/>
</dbReference>
<dbReference type="Proteomes" id="UP000216752">
    <property type="component" value="Chromosome"/>
</dbReference>
<organism evidence="2 3">
    <name type="scientific">Sporomusa silvacetica DSM 10669</name>
    <dbReference type="NCBI Taxonomy" id="1123289"/>
    <lineage>
        <taxon>Bacteria</taxon>
        <taxon>Bacillati</taxon>
        <taxon>Bacillota</taxon>
        <taxon>Negativicutes</taxon>
        <taxon>Selenomonadales</taxon>
        <taxon>Sporomusaceae</taxon>
        <taxon>Sporomusa</taxon>
    </lineage>
</organism>
<evidence type="ECO:0000256" key="1">
    <source>
        <dbReference type="SAM" id="Phobius"/>
    </source>
</evidence>
<proteinExistence type="predicted"/>
<keyword evidence="1" id="KW-0812">Transmembrane</keyword>
<reference evidence="2" key="1">
    <citation type="submission" date="2024-05" db="EMBL/GenBank/DDBJ databases">
        <title>Isolation and characterization of Sporomusa carbonis sp. nov., a carboxydotrophic hydrogenogen in the genus of Sporomusa isolated from a charcoal burning pile.</title>
        <authorList>
            <person name="Boeer T."/>
            <person name="Rosenbaum F."/>
            <person name="Eysell L."/>
            <person name="Mueller V."/>
            <person name="Daniel R."/>
            <person name="Poehlein A."/>
        </authorList>
    </citation>
    <scope>NUCLEOTIDE SEQUENCE [LARGE SCALE GENOMIC DNA]</scope>
    <source>
        <strain evidence="2">DSM 10669</strain>
    </source>
</reference>
<evidence type="ECO:0000313" key="2">
    <source>
        <dbReference type="EMBL" id="XFO65420.1"/>
    </source>
</evidence>
<dbReference type="EMBL" id="CP155573">
    <property type="protein sequence ID" value="XFO65420.1"/>
    <property type="molecule type" value="Genomic_DNA"/>
</dbReference>
<keyword evidence="3" id="KW-1185">Reference proteome</keyword>
<feature type="transmembrane region" description="Helical" evidence="1">
    <location>
        <begin position="23"/>
        <end position="43"/>
    </location>
</feature>
<protein>
    <submittedName>
        <fullName evidence="2">Uncharacterized protein</fullName>
    </submittedName>
</protein>
<keyword evidence="1" id="KW-1133">Transmembrane helix</keyword>
<sequence>MLKNILTRMVFFFFQGNIADGQITINLVNVGIAALFMLIGFGLGRL</sequence>
<accession>A0ABZ3IIE0</accession>
<gene>
    <name evidence="2" type="ORF">SPSIL_015300</name>
</gene>
<keyword evidence="1" id="KW-0472">Membrane</keyword>
<evidence type="ECO:0000313" key="3">
    <source>
        <dbReference type="Proteomes" id="UP000216752"/>
    </source>
</evidence>